<dbReference type="Gene3D" id="1.10.510.10">
    <property type="entry name" value="Transferase(Phosphotransferase) domain 1"/>
    <property type="match status" value="1"/>
</dbReference>
<dbReference type="PIRSF" id="PIRSF000641">
    <property type="entry name" value="SRK"/>
    <property type="match status" value="1"/>
</dbReference>
<dbReference type="GO" id="GO:0005524">
    <property type="term" value="F:ATP binding"/>
    <property type="evidence" value="ECO:0007669"/>
    <property type="project" value="UniProtKB-UniRule"/>
</dbReference>
<dbReference type="InterPro" id="IPR000858">
    <property type="entry name" value="S_locus_glycoprot_dom"/>
</dbReference>
<feature type="domain" description="Protein kinase" evidence="20">
    <location>
        <begin position="516"/>
        <end position="804"/>
    </location>
</feature>
<dbReference type="InterPro" id="IPR001245">
    <property type="entry name" value="Ser-Thr/Tyr_kinase_cat_dom"/>
</dbReference>
<evidence type="ECO:0000256" key="4">
    <source>
        <dbReference type="ARBA" id="ARBA00022679"/>
    </source>
</evidence>
<dbReference type="InterPro" id="IPR000719">
    <property type="entry name" value="Prot_kinase_dom"/>
</dbReference>
<comment type="catalytic activity">
    <reaction evidence="16">
        <text>L-seryl-[protein] + ATP = O-phospho-L-seryl-[protein] + ADP + H(+)</text>
        <dbReference type="Rhea" id="RHEA:17989"/>
        <dbReference type="Rhea" id="RHEA-COMP:9863"/>
        <dbReference type="Rhea" id="RHEA-COMP:11604"/>
        <dbReference type="ChEBI" id="CHEBI:15378"/>
        <dbReference type="ChEBI" id="CHEBI:29999"/>
        <dbReference type="ChEBI" id="CHEBI:30616"/>
        <dbReference type="ChEBI" id="CHEBI:83421"/>
        <dbReference type="ChEBI" id="CHEBI:456216"/>
        <dbReference type="EC" id="2.7.11.1"/>
    </reaction>
</comment>
<evidence type="ECO:0000259" key="21">
    <source>
        <dbReference type="PROSITE" id="PS50927"/>
    </source>
</evidence>
<evidence type="ECO:0000256" key="12">
    <source>
        <dbReference type="ARBA" id="ARBA00023136"/>
    </source>
</evidence>
<dbReference type="PROSITE" id="PS50927">
    <property type="entry name" value="BULB_LECTIN"/>
    <property type="match status" value="1"/>
</dbReference>
<keyword evidence="2" id="KW-1003">Cell membrane</keyword>
<dbReference type="SMART" id="SM00220">
    <property type="entry name" value="S_TKc"/>
    <property type="match status" value="1"/>
</dbReference>
<dbReference type="Pfam" id="PF00954">
    <property type="entry name" value="S_locus_glycop"/>
    <property type="match status" value="1"/>
</dbReference>
<dbReference type="InterPro" id="IPR017441">
    <property type="entry name" value="Protein_kinase_ATP_BS"/>
</dbReference>
<organism evidence="23 24">
    <name type="scientific">Salvia divinorum</name>
    <name type="common">Maria pastora</name>
    <name type="synonym">Diviner's sage</name>
    <dbReference type="NCBI Taxonomy" id="28513"/>
    <lineage>
        <taxon>Eukaryota</taxon>
        <taxon>Viridiplantae</taxon>
        <taxon>Streptophyta</taxon>
        <taxon>Embryophyta</taxon>
        <taxon>Tracheophyta</taxon>
        <taxon>Spermatophyta</taxon>
        <taxon>Magnoliopsida</taxon>
        <taxon>eudicotyledons</taxon>
        <taxon>Gunneridae</taxon>
        <taxon>Pentapetalae</taxon>
        <taxon>asterids</taxon>
        <taxon>lamiids</taxon>
        <taxon>Lamiales</taxon>
        <taxon>Lamiaceae</taxon>
        <taxon>Nepetoideae</taxon>
        <taxon>Mentheae</taxon>
        <taxon>Salviinae</taxon>
        <taxon>Salvia</taxon>
        <taxon>Salvia subgen. Calosphace</taxon>
    </lineage>
</organism>
<evidence type="ECO:0000256" key="1">
    <source>
        <dbReference type="ARBA" id="ARBA00004251"/>
    </source>
</evidence>
<dbReference type="SUPFAM" id="SSF51110">
    <property type="entry name" value="alpha-D-mannose-specific plant lectins"/>
    <property type="match status" value="1"/>
</dbReference>
<dbReference type="Pfam" id="PF07714">
    <property type="entry name" value="PK_Tyr_Ser-Thr"/>
    <property type="match status" value="1"/>
</dbReference>
<accession>A0ABD1G101</accession>
<evidence type="ECO:0000259" key="20">
    <source>
        <dbReference type="PROSITE" id="PS50011"/>
    </source>
</evidence>
<keyword evidence="13" id="KW-1015">Disulfide bond</keyword>
<evidence type="ECO:0000256" key="7">
    <source>
        <dbReference type="ARBA" id="ARBA00022737"/>
    </source>
</evidence>
<feature type="domain" description="Apple" evidence="22">
    <location>
        <begin position="348"/>
        <end position="423"/>
    </location>
</feature>
<feature type="binding site" evidence="17">
    <location>
        <position position="544"/>
    </location>
    <ligand>
        <name>ATP</name>
        <dbReference type="ChEBI" id="CHEBI:30616"/>
    </ligand>
</feature>
<evidence type="ECO:0000256" key="16">
    <source>
        <dbReference type="PIRNR" id="PIRNR000641"/>
    </source>
</evidence>
<dbReference type="InterPro" id="IPR001480">
    <property type="entry name" value="Bulb-type_lectin_dom"/>
</dbReference>
<dbReference type="PANTHER" id="PTHR27002:SF1082">
    <property type="entry name" value="OS06G0693000 PROTEIN"/>
    <property type="match status" value="1"/>
</dbReference>
<dbReference type="InterPro" id="IPR024171">
    <property type="entry name" value="SRK-like_kinase"/>
</dbReference>
<dbReference type="Proteomes" id="UP001567538">
    <property type="component" value="Unassembled WGS sequence"/>
</dbReference>
<evidence type="ECO:0000256" key="11">
    <source>
        <dbReference type="ARBA" id="ARBA00022989"/>
    </source>
</evidence>
<dbReference type="PROSITE" id="PS50948">
    <property type="entry name" value="PAN"/>
    <property type="match status" value="1"/>
</dbReference>
<dbReference type="GO" id="GO:0004674">
    <property type="term" value="F:protein serine/threonine kinase activity"/>
    <property type="evidence" value="ECO:0007669"/>
    <property type="project" value="UniProtKB-KW"/>
</dbReference>
<keyword evidence="12 18" id="KW-0472">Membrane</keyword>
<dbReference type="SMART" id="SM00473">
    <property type="entry name" value="PAN_AP"/>
    <property type="match status" value="1"/>
</dbReference>
<evidence type="ECO:0000256" key="19">
    <source>
        <dbReference type="SAM" id="SignalP"/>
    </source>
</evidence>
<keyword evidence="3 16" id="KW-0723">Serine/threonine-protein kinase</keyword>
<feature type="transmembrane region" description="Helical" evidence="18">
    <location>
        <begin position="434"/>
        <end position="460"/>
    </location>
</feature>
<dbReference type="CDD" id="cd14066">
    <property type="entry name" value="STKc_IRAK"/>
    <property type="match status" value="1"/>
</dbReference>
<evidence type="ECO:0000256" key="9">
    <source>
        <dbReference type="ARBA" id="ARBA00022777"/>
    </source>
</evidence>
<evidence type="ECO:0000259" key="22">
    <source>
        <dbReference type="PROSITE" id="PS50948"/>
    </source>
</evidence>
<dbReference type="PANTHER" id="PTHR27002">
    <property type="entry name" value="RECEPTOR-LIKE SERINE/THREONINE-PROTEIN KINASE SD1-8"/>
    <property type="match status" value="1"/>
</dbReference>
<evidence type="ECO:0000256" key="2">
    <source>
        <dbReference type="ARBA" id="ARBA00022475"/>
    </source>
</evidence>
<feature type="signal peptide" evidence="19">
    <location>
        <begin position="1"/>
        <end position="24"/>
    </location>
</feature>
<dbReference type="Pfam" id="PF08276">
    <property type="entry name" value="PAN_2"/>
    <property type="match status" value="1"/>
</dbReference>
<proteinExistence type="inferred from homology"/>
<dbReference type="InterPro" id="IPR003609">
    <property type="entry name" value="Pan_app"/>
</dbReference>
<evidence type="ECO:0000313" key="24">
    <source>
        <dbReference type="Proteomes" id="UP001567538"/>
    </source>
</evidence>
<evidence type="ECO:0000256" key="14">
    <source>
        <dbReference type="ARBA" id="ARBA00023170"/>
    </source>
</evidence>
<keyword evidence="24" id="KW-1185">Reference proteome</keyword>
<protein>
    <recommendedName>
        <fullName evidence="16">Receptor-like serine/threonine-protein kinase</fullName>
        <ecNumber evidence="16">2.7.11.1</ecNumber>
    </recommendedName>
</protein>
<evidence type="ECO:0000256" key="3">
    <source>
        <dbReference type="ARBA" id="ARBA00022527"/>
    </source>
</evidence>
<evidence type="ECO:0000256" key="13">
    <source>
        <dbReference type="ARBA" id="ARBA00023157"/>
    </source>
</evidence>
<evidence type="ECO:0000313" key="23">
    <source>
        <dbReference type="EMBL" id="KAL1537440.1"/>
    </source>
</evidence>
<sequence length="832" mass="93131">MSRKISQLFLHQFCLSTIFLTALCFSLQTDTINSSSSGIIRDGDTIVSRSNKFKLGFFSPPNTTHRYLGISYTLPEQTVIWVANRDTPLQDSSGAAALSLDGNLVITDTATNQTVWSTNAAAAAASSPTNTTLQITDTGNLIITNSSSGIKIWESFLHPSDVFVPTMSTSDNIYTGKKVMLSAWENDTDPRRGSFTAGLDASHLPQNYIWRRDGQPHWRSGPWNGLVFIGIQSSYFSFLDGFVDVTNDSAGTFYYTMPEWKIVNRVTLNSSGSLVETMWDLKSKRWIPLWAAPENECDVYATCGPFGSCNVEDSPVCSCVEGFEPASVEEWARGNWSRGCRRRRKLECGGGDGFSRMQFVKVPDLAQHFYSERIDECRRYCLGNCSCIAYAHDSNIGCMFWRDTLVDVQKFKGVGVDLYIRLSVSELGNHREKWLFIVILPVVGFVVVAVSMFIAWYMLVKRKGDKIQDRSVAEAGHTISSLSPAISSIDASVGKVDMGELPLFTFEIIANATKHFHVTNLIGRGGFGHVYKGTLPNGQEIAVKRLSVDSGQGMQEFTSEVIVISKLQHRNLVRLLGGCVEKQEKILVYEYMPNKSLDVCLFDPISPTKNVLDWRRRFSIIEGIGRGLLYLHKDSRFRIIHRDLKPSNVLLDQEWNPKISDFGMARIFGGNQDHHDTARVVGTYGYMAPEYALEGRFSEKSDVYSFGVLMLEIIKGEKNTHYYNEDWSVGLLGSAWKMWSEDNGLGFVDESMEISGLEKEIVRCMQIGLLCVQEYPQERPSVDTAVSMLSREIAELSTPNRPIFSQKHSAFTTQLGCFTTTNDLTVTELDGR</sequence>
<keyword evidence="6 19" id="KW-0732">Signal</keyword>
<evidence type="ECO:0000256" key="18">
    <source>
        <dbReference type="SAM" id="Phobius"/>
    </source>
</evidence>
<dbReference type="InterPro" id="IPR008271">
    <property type="entry name" value="Ser/Thr_kinase_AS"/>
</dbReference>
<dbReference type="FunFam" id="2.90.10.10:FF:000005">
    <property type="entry name" value="G-type lectin S-receptor-like serine/threonine-protein kinase"/>
    <property type="match status" value="1"/>
</dbReference>
<dbReference type="PROSITE" id="PS00108">
    <property type="entry name" value="PROTEIN_KINASE_ST"/>
    <property type="match status" value="1"/>
</dbReference>
<dbReference type="InterPro" id="IPR011009">
    <property type="entry name" value="Kinase-like_dom_sf"/>
</dbReference>
<evidence type="ECO:0000256" key="17">
    <source>
        <dbReference type="PROSITE-ProRule" id="PRU10141"/>
    </source>
</evidence>
<keyword evidence="8 16" id="KW-0547">Nucleotide-binding</keyword>
<dbReference type="CDD" id="cd01098">
    <property type="entry name" value="PAN_AP_plant"/>
    <property type="match status" value="1"/>
</dbReference>
<keyword evidence="11 18" id="KW-1133">Transmembrane helix</keyword>
<evidence type="ECO:0000256" key="8">
    <source>
        <dbReference type="ARBA" id="ARBA00022741"/>
    </source>
</evidence>
<comment type="catalytic activity">
    <reaction evidence="16">
        <text>L-threonyl-[protein] + ATP = O-phospho-L-threonyl-[protein] + ADP + H(+)</text>
        <dbReference type="Rhea" id="RHEA:46608"/>
        <dbReference type="Rhea" id="RHEA-COMP:11060"/>
        <dbReference type="Rhea" id="RHEA-COMP:11605"/>
        <dbReference type="ChEBI" id="CHEBI:15378"/>
        <dbReference type="ChEBI" id="CHEBI:30013"/>
        <dbReference type="ChEBI" id="CHEBI:30616"/>
        <dbReference type="ChEBI" id="CHEBI:61977"/>
        <dbReference type="ChEBI" id="CHEBI:456216"/>
        <dbReference type="EC" id="2.7.11.1"/>
    </reaction>
</comment>
<comment type="subcellular location">
    <subcellularLocation>
        <location evidence="1">Cell membrane</location>
        <topology evidence="1">Single-pass type I membrane protein</topology>
    </subcellularLocation>
</comment>
<keyword evidence="4 16" id="KW-0808">Transferase</keyword>
<dbReference type="CDD" id="cd00028">
    <property type="entry name" value="B_lectin"/>
    <property type="match status" value="1"/>
</dbReference>
<keyword evidence="7" id="KW-0677">Repeat</keyword>
<dbReference type="PROSITE" id="PS50011">
    <property type="entry name" value="PROTEIN_KINASE_DOM"/>
    <property type="match status" value="1"/>
</dbReference>
<keyword evidence="10 16" id="KW-0067">ATP-binding</keyword>
<dbReference type="EMBL" id="JBEAFC010000011">
    <property type="protein sequence ID" value="KAL1537440.1"/>
    <property type="molecule type" value="Genomic_DNA"/>
</dbReference>
<keyword evidence="15" id="KW-0325">Glycoprotein</keyword>
<dbReference type="Pfam" id="PF01453">
    <property type="entry name" value="B_lectin"/>
    <property type="match status" value="1"/>
</dbReference>
<dbReference type="PROSITE" id="PS00107">
    <property type="entry name" value="PROTEIN_KINASE_ATP"/>
    <property type="match status" value="1"/>
</dbReference>
<dbReference type="EC" id="2.7.11.1" evidence="16"/>
<dbReference type="Gene3D" id="2.90.10.10">
    <property type="entry name" value="Bulb-type lectin domain"/>
    <property type="match status" value="1"/>
</dbReference>
<reference evidence="23 24" key="1">
    <citation type="submission" date="2024-06" db="EMBL/GenBank/DDBJ databases">
        <title>A chromosome level genome sequence of Diviner's sage (Salvia divinorum).</title>
        <authorList>
            <person name="Ford S.A."/>
            <person name="Ro D.-K."/>
            <person name="Ness R.W."/>
            <person name="Phillips M.A."/>
        </authorList>
    </citation>
    <scope>NUCLEOTIDE SEQUENCE [LARGE SCALE GENOMIC DNA]</scope>
    <source>
        <strain evidence="23">SAF-2024a</strain>
        <tissue evidence="23">Leaf</tissue>
    </source>
</reference>
<dbReference type="GO" id="GO:0005886">
    <property type="term" value="C:plasma membrane"/>
    <property type="evidence" value="ECO:0007669"/>
    <property type="project" value="UniProtKB-SubCell"/>
</dbReference>
<evidence type="ECO:0000256" key="5">
    <source>
        <dbReference type="ARBA" id="ARBA00022692"/>
    </source>
</evidence>
<dbReference type="CDD" id="cd00054">
    <property type="entry name" value="EGF_CA"/>
    <property type="match status" value="1"/>
</dbReference>
<comment type="caution">
    <text evidence="23">The sequence shown here is derived from an EMBL/GenBank/DDBJ whole genome shotgun (WGS) entry which is preliminary data.</text>
</comment>
<dbReference type="FunFam" id="3.30.200.20:FF:000727">
    <property type="entry name" value="Cysteine-rich RLK (RECEPTOR-like protein kinase) 23"/>
    <property type="match status" value="1"/>
</dbReference>
<keyword evidence="14" id="KW-0675">Receptor</keyword>
<keyword evidence="9 16" id="KW-0418">Kinase</keyword>
<dbReference type="InterPro" id="IPR036426">
    <property type="entry name" value="Bulb-type_lectin_dom_sf"/>
</dbReference>
<dbReference type="Gene3D" id="3.30.200.20">
    <property type="entry name" value="Phosphorylase Kinase, domain 1"/>
    <property type="match status" value="1"/>
</dbReference>
<evidence type="ECO:0000256" key="15">
    <source>
        <dbReference type="ARBA" id="ARBA00023180"/>
    </source>
</evidence>
<comment type="similarity">
    <text evidence="16">Belongs to the protein kinase superfamily. Ser/Thr protein kinase family.</text>
</comment>
<gene>
    <name evidence="23" type="ORF">AAHA92_29952</name>
</gene>
<name>A0ABD1G101_SALDI</name>
<keyword evidence="5 18" id="KW-0812">Transmembrane</keyword>
<feature type="chain" id="PRO_5044773501" description="Receptor-like serine/threonine-protein kinase" evidence="19">
    <location>
        <begin position="25"/>
        <end position="832"/>
    </location>
</feature>
<dbReference type="SUPFAM" id="SSF56112">
    <property type="entry name" value="Protein kinase-like (PK-like)"/>
    <property type="match status" value="1"/>
</dbReference>
<dbReference type="SMART" id="SM00108">
    <property type="entry name" value="B_lectin"/>
    <property type="match status" value="1"/>
</dbReference>
<feature type="domain" description="Bulb-type lectin" evidence="21">
    <location>
        <begin position="31"/>
        <end position="156"/>
    </location>
</feature>
<dbReference type="AlphaFoldDB" id="A0ABD1G101"/>
<evidence type="ECO:0000256" key="10">
    <source>
        <dbReference type="ARBA" id="ARBA00022840"/>
    </source>
</evidence>
<evidence type="ECO:0000256" key="6">
    <source>
        <dbReference type="ARBA" id="ARBA00022729"/>
    </source>
</evidence>
<dbReference type="FunFam" id="1.10.510.10:FF:000467">
    <property type="entry name" value="Liguleless narrow1"/>
    <property type="match status" value="1"/>
</dbReference>